<evidence type="ECO:0000259" key="12">
    <source>
        <dbReference type="PROSITE" id="PS50109"/>
    </source>
</evidence>
<dbReference type="InterPro" id="IPR003660">
    <property type="entry name" value="HAMP_dom"/>
</dbReference>
<dbReference type="Pfam" id="PF00672">
    <property type="entry name" value="HAMP"/>
    <property type="match status" value="1"/>
</dbReference>
<dbReference type="RefSeq" id="WP_166933189.1">
    <property type="nucleotide sequence ID" value="NZ_BAAADD010000003.1"/>
</dbReference>
<dbReference type="PANTHER" id="PTHR45436">
    <property type="entry name" value="SENSOR HISTIDINE KINASE YKOH"/>
    <property type="match status" value="1"/>
</dbReference>
<dbReference type="InterPro" id="IPR005467">
    <property type="entry name" value="His_kinase_dom"/>
</dbReference>
<dbReference type="EC" id="2.7.13.3" evidence="3"/>
<evidence type="ECO:0000256" key="7">
    <source>
        <dbReference type="ARBA" id="ARBA00022777"/>
    </source>
</evidence>
<organism evidence="14 15">
    <name type="scientific">Rhizomicrobium electricum</name>
    <dbReference type="NCBI Taxonomy" id="480070"/>
    <lineage>
        <taxon>Bacteria</taxon>
        <taxon>Pseudomonadati</taxon>
        <taxon>Pseudomonadota</taxon>
        <taxon>Alphaproteobacteria</taxon>
        <taxon>Micropepsales</taxon>
        <taxon>Micropepsaceae</taxon>
        <taxon>Rhizomicrobium</taxon>
    </lineage>
</organism>
<dbReference type="SUPFAM" id="SSF55874">
    <property type="entry name" value="ATPase domain of HSP90 chaperone/DNA topoisomerase II/histidine kinase"/>
    <property type="match status" value="1"/>
</dbReference>
<dbReference type="SMART" id="SM00304">
    <property type="entry name" value="HAMP"/>
    <property type="match status" value="1"/>
</dbReference>
<feature type="domain" description="Histidine kinase" evidence="12">
    <location>
        <begin position="251"/>
        <end position="464"/>
    </location>
</feature>
<sequence length="471" mass="51564">MLRNSAFLHWAQRVLHTQAFRITLVFVFFYAVTATALVAFTWWNSQRALDAQTDQTIEAEVAGLRDTYLRLGVIGLSDVINGRVAQHGSGIYYLESPSRAVLAGNLLGIPETAKSVGGFFEFEYQRAQQSETVTRTARGEGFTLPGGYILLVARDVTDQKYSRKKFFTTIPWTIGLMLLLGIAGGVLLSRNILRRLDTITRTSSEIVAGDFSRRVPITPAGDEFDTLAENLNVMLERTERLMKGMREVVDSVAHDLRTPLNRLRNRLEDMQRKLSPEDPHLDDIDSAIAETDRLIGTFNALLLIAEADSGMTRGSMSAVDLSAIVADIADLYAPLAEEKEIVLEVAPSGVLTIEGNRSLVSQALANLIDNAIKYTPSGGHIWVAATETPAGIDLCVADNGPGIPVQDRTRVLERFVRLEKSRNSPGTGLGLSLVAAVARMHEAKLTLGDNAPGLKATISFPRTFVKKGNRE</sequence>
<dbReference type="Gene3D" id="3.30.565.10">
    <property type="entry name" value="Histidine kinase-like ATPase, C-terminal domain"/>
    <property type="match status" value="1"/>
</dbReference>
<dbReference type="InterPro" id="IPR003594">
    <property type="entry name" value="HATPase_dom"/>
</dbReference>
<evidence type="ECO:0000313" key="15">
    <source>
        <dbReference type="Proteomes" id="UP001499951"/>
    </source>
</evidence>
<dbReference type="InterPro" id="IPR004358">
    <property type="entry name" value="Sig_transdc_His_kin-like_C"/>
</dbReference>
<dbReference type="PROSITE" id="PS50885">
    <property type="entry name" value="HAMP"/>
    <property type="match status" value="1"/>
</dbReference>
<evidence type="ECO:0000313" key="14">
    <source>
        <dbReference type="EMBL" id="GAA0566534.1"/>
    </source>
</evidence>
<evidence type="ECO:0000256" key="4">
    <source>
        <dbReference type="ARBA" id="ARBA00022553"/>
    </source>
</evidence>
<feature type="transmembrane region" description="Helical" evidence="11">
    <location>
        <begin position="20"/>
        <end position="43"/>
    </location>
</feature>
<dbReference type="EMBL" id="BAAADD010000003">
    <property type="protein sequence ID" value="GAA0566534.1"/>
    <property type="molecule type" value="Genomic_DNA"/>
</dbReference>
<keyword evidence="6 11" id="KW-0812">Transmembrane</keyword>
<reference evidence="14 15" key="1">
    <citation type="journal article" date="2019" name="Int. J. Syst. Evol. Microbiol.">
        <title>The Global Catalogue of Microorganisms (GCM) 10K type strain sequencing project: providing services to taxonomists for standard genome sequencing and annotation.</title>
        <authorList>
            <consortium name="The Broad Institute Genomics Platform"/>
            <consortium name="The Broad Institute Genome Sequencing Center for Infectious Disease"/>
            <person name="Wu L."/>
            <person name="Ma J."/>
        </authorList>
    </citation>
    <scope>NUCLEOTIDE SEQUENCE [LARGE SCALE GENOMIC DNA]</scope>
    <source>
        <strain evidence="14 15">JCM 15089</strain>
    </source>
</reference>
<keyword evidence="9" id="KW-0902">Two-component regulatory system</keyword>
<accession>A0ABN1EH95</accession>
<evidence type="ECO:0000259" key="13">
    <source>
        <dbReference type="PROSITE" id="PS50885"/>
    </source>
</evidence>
<dbReference type="CDD" id="cd06225">
    <property type="entry name" value="HAMP"/>
    <property type="match status" value="1"/>
</dbReference>
<dbReference type="SUPFAM" id="SSF158472">
    <property type="entry name" value="HAMP domain-like"/>
    <property type="match status" value="1"/>
</dbReference>
<evidence type="ECO:0000256" key="10">
    <source>
        <dbReference type="ARBA" id="ARBA00023136"/>
    </source>
</evidence>
<name>A0ABN1EH95_9PROT</name>
<dbReference type="PRINTS" id="PR00344">
    <property type="entry name" value="BCTRLSENSOR"/>
</dbReference>
<evidence type="ECO:0000256" key="2">
    <source>
        <dbReference type="ARBA" id="ARBA00004370"/>
    </source>
</evidence>
<gene>
    <name evidence="14" type="ORF">GCM10008942_13720</name>
</gene>
<dbReference type="PROSITE" id="PS50109">
    <property type="entry name" value="HIS_KIN"/>
    <property type="match status" value="1"/>
</dbReference>
<dbReference type="Proteomes" id="UP001499951">
    <property type="component" value="Unassembled WGS sequence"/>
</dbReference>
<dbReference type="Gene3D" id="1.10.287.130">
    <property type="match status" value="1"/>
</dbReference>
<evidence type="ECO:0000256" key="11">
    <source>
        <dbReference type="SAM" id="Phobius"/>
    </source>
</evidence>
<dbReference type="PANTHER" id="PTHR45436:SF8">
    <property type="entry name" value="HISTIDINE KINASE"/>
    <property type="match status" value="1"/>
</dbReference>
<dbReference type="Pfam" id="PF02518">
    <property type="entry name" value="HATPase_c"/>
    <property type="match status" value="1"/>
</dbReference>
<dbReference type="SMART" id="SM00387">
    <property type="entry name" value="HATPase_c"/>
    <property type="match status" value="1"/>
</dbReference>
<dbReference type="Pfam" id="PF00512">
    <property type="entry name" value="HisKA"/>
    <property type="match status" value="1"/>
</dbReference>
<evidence type="ECO:0000256" key="5">
    <source>
        <dbReference type="ARBA" id="ARBA00022679"/>
    </source>
</evidence>
<keyword evidence="15" id="KW-1185">Reference proteome</keyword>
<dbReference type="InterPro" id="IPR036890">
    <property type="entry name" value="HATPase_C_sf"/>
</dbReference>
<evidence type="ECO:0000256" key="9">
    <source>
        <dbReference type="ARBA" id="ARBA00023012"/>
    </source>
</evidence>
<dbReference type="SMART" id="SM00388">
    <property type="entry name" value="HisKA"/>
    <property type="match status" value="1"/>
</dbReference>
<dbReference type="InterPro" id="IPR036097">
    <property type="entry name" value="HisK_dim/P_sf"/>
</dbReference>
<comment type="caution">
    <text evidence="14">The sequence shown here is derived from an EMBL/GenBank/DDBJ whole genome shotgun (WGS) entry which is preliminary data.</text>
</comment>
<keyword evidence="14" id="KW-0547">Nucleotide-binding</keyword>
<evidence type="ECO:0000256" key="6">
    <source>
        <dbReference type="ARBA" id="ARBA00022692"/>
    </source>
</evidence>
<evidence type="ECO:0000256" key="1">
    <source>
        <dbReference type="ARBA" id="ARBA00000085"/>
    </source>
</evidence>
<keyword evidence="4" id="KW-0597">Phosphoprotein</keyword>
<keyword evidence="10 11" id="KW-0472">Membrane</keyword>
<feature type="transmembrane region" description="Helical" evidence="11">
    <location>
        <begin position="169"/>
        <end position="188"/>
    </location>
</feature>
<dbReference type="Gene3D" id="6.10.340.10">
    <property type="match status" value="1"/>
</dbReference>
<evidence type="ECO:0000256" key="3">
    <source>
        <dbReference type="ARBA" id="ARBA00012438"/>
    </source>
</evidence>
<comment type="subcellular location">
    <subcellularLocation>
        <location evidence="2">Membrane</location>
    </subcellularLocation>
</comment>
<protein>
    <recommendedName>
        <fullName evidence="3">histidine kinase</fullName>
        <ecNumber evidence="3">2.7.13.3</ecNumber>
    </recommendedName>
</protein>
<dbReference type="CDD" id="cd00082">
    <property type="entry name" value="HisKA"/>
    <property type="match status" value="1"/>
</dbReference>
<dbReference type="InterPro" id="IPR003661">
    <property type="entry name" value="HisK_dim/P_dom"/>
</dbReference>
<comment type="catalytic activity">
    <reaction evidence="1">
        <text>ATP + protein L-histidine = ADP + protein N-phospho-L-histidine.</text>
        <dbReference type="EC" id="2.7.13.3"/>
    </reaction>
</comment>
<feature type="domain" description="HAMP" evidence="13">
    <location>
        <begin position="190"/>
        <end position="243"/>
    </location>
</feature>
<evidence type="ECO:0000256" key="8">
    <source>
        <dbReference type="ARBA" id="ARBA00022989"/>
    </source>
</evidence>
<keyword evidence="8 11" id="KW-1133">Transmembrane helix</keyword>
<dbReference type="InterPro" id="IPR050428">
    <property type="entry name" value="TCS_sensor_his_kinase"/>
</dbReference>
<dbReference type="SUPFAM" id="SSF47384">
    <property type="entry name" value="Homodimeric domain of signal transducing histidine kinase"/>
    <property type="match status" value="1"/>
</dbReference>
<keyword evidence="14" id="KW-0067">ATP-binding</keyword>
<dbReference type="GO" id="GO:0005524">
    <property type="term" value="F:ATP binding"/>
    <property type="evidence" value="ECO:0007669"/>
    <property type="project" value="UniProtKB-KW"/>
</dbReference>
<keyword evidence="7" id="KW-0418">Kinase</keyword>
<keyword evidence="5" id="KW-0808">Transferase</keyword>
<proteinExistence type="predicted"/>